<dbReference type="InterPro" id="IPR040608">
    <property type="entry name" value="Snf8/Vps36"/>
</dbReference>
<evidence type="ECO:0000256" key="9">
    <source>
        <dbReference type="PIRNR" id="PIRNR017215"/>
    </source>
</evidence>
<evidence type="ECO:0000256" key="6">
    <source>
        <dbReference type="ARBA" id="ARBA00022753"/>
    </source>
</evidence>
<keyword evidence="5" id="KW-0963">Cytoplasm</keyword>
<dbReference type="GO" id="GO:0043328">
    <property type="term" value="P:protein transport to vacuole involved in ubiquitin-dependent protein catabolic process via the multivesicular body sorting pathway"/>
    <property type="evidence" value="ECO:0007669"/>
    <property type="project" value="TreeGrafter"/>
</dbReference>
<proteinExistence type="inferred from homology"/>
<dbReference type="FunFam" id="1.10.10.10:FF:000085">
    <property type="entry name" value="Vacuolar-sorting protein SNF8"/>
    <property type="match status" value="1"/>
</dbReference>
<reference evidence="10" key="1">
    <citation type="journal article" date="2023" name="Genome Biol. Evol.">
        <title>First Whole Genome Sequence and Flow Cytometry Genome Size Data for the Lichen-Forming Fungus Ramalina farinacea (Ascomycota).</title>
        <authorList>
            <person name="Llewellyn T."/>
            <person name="Mian S."/>
            <person name="Hill R."/>
            <person name="Leitch I.J."/>
            <person name="Gaya E."/>
        </authorList>
    </citation>
    <scope>NUCLEOTIDE SEQUENCE</scope>
    <source>
        <strain evidence="10">LIQ254RAFAR</strain>
    </source>
</reference>
<evidence type="ECO:0000256" key="5">
    <source>
        <dbReference type="ARBA" id="ARBA00022490"/>
    </source>
</evidence>
<dbReference type="PIRSF" id="PIRSF017215">
    <property type="entry name" value="ESCRT2_Vps22"/>
    <property type="match status" value="1"/>
</dbReference>
<evidence type="ECO:0000313" key="11">
    <source>
        <dbReference type="Proteomes" id="UP001161017"/>
    </source>
</evidence>
<evidence type="ECO:0000256" key="3">
    <source>
        <dbReference type="ARBA" id="ARBA00009834"/>
    </source>
</evidence>
<comment type="caution">
    <text evidence="10">The sequence shown here is derived from an EMBL/GenBank/DDBJ whole genome shotgun (WGS) entry which is preliminary data.</text>
</comment>
<keyword evidence="4 9" id="KW-0813">Transport</keyword>
<keyword evidence="7 9" id="KW-0653">Protein transport</keyword>
<comment type="subcellular location">
    <subcellularLocation>
        <location evidence="2">Cytoplasm</location>
    </subcellularLocation>
    <subcellularLocation>
        <location evidence="1">Endosome membrane</location>
        <topology evidence="1">Peripheral membrane protein</topology>
    </subcellularLocation>
</comment>
<comment type="similarity">
    <text evidence="3 9">Belongs to the SNF8 family.</text>
</comment>
<dbReference type="AlphaFoldDB" id="A0AA43TNZ9"/>
<gene>
    <name evidence="10" type="primary">dot2</name>
    <name evidence="10" type="ORF">OHK93_004190</name>
</gene>
<dbReference type="Pfam" id="PF04157">
    <property type="entry name" value="EAP30"/>
    <property type="match status" value="1"/>
</dbReference>
<dbReference type="PANTHER" id="PTHR12806:SF0">
    <property type="entry name" value="VACUOLAR-SORTING PROTEIN SNF8"/>
    <property type="match status" value="1"/>
</dbReference>
<dbReference type="FunFam" id="1.10.10.10:FF:000397">
    <property type="entry name" value="Vacuolar-sorting protein SNF8"/>
    <property type="match status" value="1"/>
</dbReference>
<keyword evidence="6" id="KW-0967">Endosome</keyword>
<keyword evidence="8" id="KW-0472">Membrane</keyword>
<dbReference type="GO" id="GO:0000814">
    <property type="term" value="C:ESCRT II complex"/>
    <property type="evidence" value="ECO:0007669"/>
    <property type="project" value="UniProtKB-UniRule"/>
</dbReference>
<accession>A0AA43TNZ9</accession>
<organism evidence="10 11">
    <name type="scientific">Ramalina farinacea</name>
    <dbReference type="NCBI Taxonomy" id="258253"/>
    <lineage>
        <taxon>Eukaryota</taxon>
        <taxon>Fungi</taxon>
        <taxon>Dikarya</taxon>
        <taxon>Ascomycota</taxon>
        <taxon>Pezizomycotina</taxon>
        <taxon>Lecanoromycetes</taxon>
        <taxon>OSLEUM clade</taxon>
        <taxon>Lecanoromycetidae</taxon>
        <taxon>Lecanorales</taxon>
        <taxon>Lecanorineae</taxon>
        <taxon>Ramalinaceae</taxon>
        <taxon>Ramalina</taxon>
    </lineage>
</organism>
<dbReference type="Gene3D" id="6.10.140.180">
    <property type="match status" value="1"/>
</dbReference>
<dbReference type="Proteomes" id="UP001161017">
    <property type="component" value="Unassembled WGS sequence"/>
</dbReference>
<evidence type="ECO:0000256" key="7">
    <source>
        <dbReference type="ARBA" id="ARBA00022927"/>
    </source>
</evidence>
<dbReference type="EMBL" id="JAPUFD010000002">
    <property type="protein sequence ID" value="MDI1486001.1"/>
    <property type="molecule type" value="Genomic_DNA"/>
</dbReference>
<dbReference type="InterPro" id="IPR016689">
    <property type="entry name" value="ESCRT-2_cplx_Snf8"/>
</dbReference>
<dbReference type="PANTHER" id="PTHR12806">
    <property type="entry name" value="EAP30 SUBUNIT OF ELL COMPLEX"/>
    <property type="match status" value="1"/>
</dbReference>
<comment type="function">
    <text evidence="9">Component of the endosomal sorting complex required for transport II (ESCRT-II), which is required for multivesicular body (MVB) formation and sorting of endosomal cargo proteins into MVBs.</text>
</comment>
<evidence type="ECO:0000256" key="2">
    <source>
        <dbReference type="ARBA" id="ARBA00004496"/>
    </source>
</evidence>
<comment type="subunit">
    <text evidence="9">Component of the endosomal sorting complex required for transport II (ESCRT-II).</text>
</comment>
<evidence type="ECO:0000313" key="10">
    <source>
        <dbReference type="EMBL" id="MDI1486001.1"/>
    </source>
</evidence>
<evidence type="ECO:0000256" key="4">
    <source>
        <dbReference type="ARBA" id="ARBA00022448"/>
    </source>
</evidence>
<sequence>MSSRRGVGLSAFQNRTALSSSYASHGANLRSSHVDSLQTQLSVFQSLLHNFALQHGETIKSNPTFCAEFAQMCNAIGVDPLAGSNIKGKSAGGKGLAGWLGNIVGGNGSVNDFYFQVGVRVVEVCRASRAENGGLLAVEECRARVGRGRGLGGELEVSEDDVLRAVKALAPLGSGFSIITVGRKQMIRSIPKELNTDQATVLEAIQVLGYVTSSMLEDNLAWEHARAETVLEDLLGDSLVWVDMQAREKEYWSPAFMDDFLE</sequence>
<protein>
    <recommendedName>
        <fullName evidence="9">Vacuolar-sorting protein SNF8</fullName>
    </recommendedName>
</protein>
<dbReference type="SUPFAM" id="SSF46785">
    <property type="entry name" value="Winged helix' DNA-binding domain"/>
    <property type="match status" value="2"/>
</dbReference>
<dbReference type="InterPro" id="IPR036388">
    <property type="entry name" value="WH-like_DNA-bd_sf"/>
</dbReference>
<evidence type="ECO:0000256" key="8">
    <source>
        <dbReference type="ARBA" id="ARBA00023136"/>
    </source>
</evidence>
<evidence type="ECO:0000256" key="1">
    <source>
        <dbReference type="ARBA" id="ARBA00004481"/>
    </source>
</evidence>
<keyword evidence="11" id="KW-1185">Reference proteome</keyword>
<dbReference type="Gene3D" id="1.10.10.10">
    <property type="entry name" value="Winged helix-like DNA-binding domain superfamily/Winged helix DNA-binding domain"/>
    <property type="match status" value="2"/>
</dbReference>
<dbReference type="InterPro" id="IPR036390">
    <property type="entry name" value="WH_DNA-bd_sf"/>
</dbReference>
<name>A0AA43TNZ9_9LECA</name>